<evidence type="ECO:0000256" key="4">
    <source>
        <dbReference type="SAM" id="SignalP"/>
    </source>
</evidence>
<reference evidence="6" key="1">
    <citation type="journal article" date="2014" name="Plant Cell">
        <title>Evolutionary Origins of a Bioactive Peptide Buried within Preproalbumin.</title>
        <authorList>
            <person name="Elliott A.G."/>
            <person name="Delay C."/>
            <person name="Liu H."/>
            <person name="Phua Z."/>
            <person name="Rosengren K.J."/>
            <person name="Benfield A.H."/>
            <person name="Panero J.L."/>
            <person name="Colgrave M.L."/>
            <person name="Jayasena A.S."/>
            <person name="Dunse K.M."/>
            <person name="Anderson M.A."/>
            <person name="Schilling E.E."/>
            <person name="Ortiz-Barrientos D."/>
            <person name="Craik D.J."/>
            <person name="Mylne J.S."/>
        </authorList>
    </citation>
    <scope>NUCLEOTIDE SEQUENCE</scope>
    <source>
        <strain evidence="6">JM8365_J.L.Panero</strain>
    </source>
</reference>
<dbReference type="PANTHER" id="PTHR35496:SF4">
    <property type="entry name" value="2S SULFUR-RICH SEED STORAGE PROTEIN 2-LIKE"/>
    <property type="match status" value="1"/>
</dbReference>
<organism evidence="6">
    <name type="scientific">Wamalchitamia aurantiaca</name>
    <dbReference type="NCBI Taxonomy" id="243772"/>
    <lineage>
        <taxon>Eukaryota</taxon>
        <taxon>Viridiplantae</taxon>
        <taxon>Streptophyta</taxon>
        <taxon>Embryophyta</taxon>
        <taxon>Tracheophyta</taxon>
        <taxon>Spermatophyta</taxon>
        <taxon>Magnoliopsida</taxon>
        <taxon>eudicotyledons</taxon>
        <taxon>Gunneridae</taxon>
        <taxon>Pentapetalae</taxon>
        <taxon>asterids</taxon>
        <taxon>campanulids</taxon>
        <taxon>Asterales</taxon>
        <taxon>Asteraceae</taxon>
        <taxon>Asteroideae</taxon>
        <taxon>Heliantheae alliance</taxon>
        <taxon>Heliantheae</taxon>
        <taxon>Wamalchitamia</taxon>
    </lineage>
</organism>
<dbReference type="InterPro" id="IPR036312">
    <property type="entry name" value="Bifun_inhib/LTP/seed_sf"/>
</dbReference>
<protein>
    <submittedName>
        <fullName evidence="6">Preproalbumin PawS1</fullName>
    </submittedName>
</protein>
<dbReference type="PANTHER" id="PTHR35496">
    <property type="entry name" value="2S SEED STORAGE PROTEIN 1-RELATED"/>
    <property type="match status" value="1"/>
</dbReference>
<feature type="signal peptide" evidence="4">
    <location>
        <begin position="1"/>
        <end position="23"/>
    </location>
</feature>
<keyword evidence="3" id="KW-0708">Seed storage protein</keyword>
<dbReference type="Gene3D" id="1.10.110.10">
    <property type="entry name" value="Plant lipid-transfer and hydrophobic proteins"/>
    <property type="match status" value="1"/>
</dbReference>
<keyword evidence="4" id="KW-0732">Signal</keyword>
<dbReference type="Pfam" id="PF00234">
    <property type="entry name" value="Tryp_alpha_amyl"/>
    <property type="match status" value="1"/>
</dbReference>
<comment type="similarity">
    <text evidence="1">Belongs to the 2S seed storage albumins family.</text>
</comment>
<evidence type="ECO:0000256" key="1">
    <source>
        <dbReference type="ARBA" id="ARBA00008262"/>
    </source>
</evidence>
<feature type="domain" description="Bifunctional inhibitor/plant lipid transfer protein/seed storage helical" evidence="5">
    <location>
        <begin position="67"/>
        <end position="168"/>
    </location>
</feature>
<evidence type="ECO:0000313" key="6">
    <source>
        <dbReference type="EMBL" id="AFQ93660.1"/>
    </source>
</evidence>
<dbReference type="SMART" id="SM00499">
    <property type="entry name" value="AAI"/>
    <property type="match status" value="1"/>
</dbReference>
<evidence type="ECO:0000259" key="5">
    <source>
        <dbReference type="SMART" id="SM00499"/>
    </source>
</evidence>
<accession>A0A023GYI9</accession>
<feature type="chain" id="PRO_5001521539" evidence="4">
    <location>
        <begin position="24"/>
        <end position="183"/>
    </location>
</feature>
<dbReference type="AlphaFoldDB" id="A0A023GYI9"/>
<name>A0A023GYI9_9ASTR</name>
<gene>
    <name evidence="6" type="primary">PawS1</name>
</gene>
<dbReference type="GO" id="GO:0045735">
    <property type="term" value="F:nutrient reservoir activity"/>
    <property type="evidence" value="ECO:0007669"/>
    <property type="project" value="UniProtKB-KW"/>
</dbReference>
<dbReference type="SUPFAM" id="SSF47699">
    <property type="entry name" value="Bifunctional inhibitor/lipid-transfer protein/seed storage 2S albumin"/>
    <property type="match status" value="1"/>
</dbReference>
<dbReference type="CDD" id="cd00261">
    <property type="entry name" value="AAI_SS"/>
    <property type="match status" value="1"/>
</dbReference>
<evidence type="ECO:0000256" key="3">
    <source>
        <dbReference type="ARBA" id="ARBA00023129"/>
    </source>
</evidence>
<keyword evidence="2" id="KW-0758">Storage protein</keyword>
<sequence length="183" mass="20413">MAKLVLAAVLALAAMVAFVEVSGYRRTSITTITTITMEDNGHCIQVPPMATEICFSDGLDNPRGVSCDTQVASQQLSHCKMHLTSSNLDYKLRMPAVENPKQKQQEHLSLCCNQLQQVEEQCQCEVIKQVVVEQARKQKQGGQLMMIREVQQMLKKAQMLPNQCNLKCSTTASTSTYMLKLTM</sequence>
<proteinExistence type="inferred from homology"/>
<dbReference type="InterPro" id="IPR000617">
    <property type="entry name" value="Napin/2SS/CON"/>
</dbReference>
<dbReference type="EMBL" id="JX262729">
    <property type="protein sequence ID" value="AFQ93660.1"/>
    <property type="molecule type" value="Genomic_DNA"/>
</dbReference>
<dbReference type="InterPro" id="IPR016140">
    <property type="entry name" value="Bifunc_inhib/LTP/seed_store"/>
</dbReference>
<evidence type="ECO:0000256" key="2">
    <source>
        <dbReference type="ARBA" id="ARBA00022761"/>
    </source>
</evidence>